<evidence type="ECO:0000313" key="6">
    <source>
        <dbReference type="Proteomes" id="UP000198744"/>
    </source>
</evidence>
<keyword evidence="6" id="KW-1185">Reference proteome</keyword>
<dbReference type="Gene3D" id="3.40.430.10">
    <property type="entry name" value="Dihydrofolate Reductase, subunit A"/>
    <property type="match status" value="1"/>
</dbReference>
<dbReference type="PANTHER" id="PTHR38011">
    <property type="entry name" value="DIHYDROFOLATE REDUCTASE FAMILY PROTEIN (AFU_ORTHOLOGUE AFUA_8G06820)"/>
    <property type="match status" value="1"/>
</dbReference>
<dbReference type="RefSeq" id="WP_093882454.1">
    <property type="nucleotide sequence ID" value="NZ_FOBS01000004.1"/>
</dbReference>
<gene>
    <name evidence="5" type="ORF">SAMN04489760_104101</name>
</gene>
<dbReference type="InterPro" id="IPR024072">
    <property type="entry name" value="DHFR-like_dom_sf"/>
</dbReference>
<dbReference type="EMBL" id="FOBS01000004">
    <property type="protein sequence ID" value="SEM11018.1"/>
    <property type="molecule type" value="Genomic_DNA"/>
</dbReference>
<dbReference type="STRING" id="43775.SAMN04489760_104101"/>
<reference evidence="5 6" key="1">
    <citation type="submission" date="2016-10" db="EMBL/GenBank/DDBJ databases">
        <authorList>
            <person name="de Groot N.N."/>
        </authorList>
    </citation>
    <scope>NUCLEOTIDE SEQUENCE [LARGE SCALE GENOMIC DNA]</scope>
    <source>
        <strain evidence="5 6">DSM 8423</strain>
    </source>
</reference>
<dbReference type="SUPFAM" id="SSF53597">
    <property type="entry name" value="Dihydrofolate reductase-like"/>
    <property type="match status" value="1"/>
</dbReference>
<dbReference type="InterPro" id="IPR050765">
    <property type="entry name" value="Riboflavin_Biosynth_HTPR"/>
</dbReference>
<dbReference type="Pfam" id="PF01872">
    <property type="entry name" value="RibD_C"/>
    <property type="match status" value="1"/>
</dbReference>
<evidence type="ECO:0000256" key="1">
    <source>
        <dbReference type="ARBA" id="ARBA00005104"/>
    </source>
</evidence>
<keyword evidence="3" id="KW-0560">Oxidoreductase</keyword>
<dbReference type="AlphaFoldDB" id="A0A1H7VQF6"/>
<feature type="domain" description="Bacterial bifunctional deaminase-reductase C-terminal" evidence="4">
    <location>
        <begin position="12"/>
        <end position="202"/>
    </location>
</feature>
<dbReference type="OrthoDB" id="9800865at2"/>
<sequence>MEDPSKHQLKRPWAFMLVAVSLDGKIAPRRRPGQPNPVGPSLIDPEIMKLHNRQRSDVDAIMVGRNCIQLDDSSLTLREAAGKNPVRIVLDGLAEIPPTARVLQGDAPTIVAVTQDADARRVEALMAQGARIVTAGRGQFVDLPRLMDILYKDYGIMRLLVEGGGTVHRSMIAAGLYDELHLILCPFVIGGAASITPVQRGAFWPRGEVPRYRLDRADRHGDYLYIVYRADKSPE</sequence>
<evidence type="ECO:0000256" key="2">
    <source>
        <dbReference type="ARBA" id="ARBA00022857"/>
    </source>
</evidence>
<organism evidence="5 6">
    <name type="scientific">Syntrophus gentianae</name>
    <dbReference type="NCBI Taxonomy" id="43775"/>
    <lineage>
        <taxon>Bacteria</taxon>
        <taxon>Pseudomonadati</taxon>
        <taxon>Thermodesulfobacteriota</taxon>
        <taxon>Syntrophia</taxon>
        <taxon>Syntrophales</taxon>
        <taxon>Syntrophaceae</taxon>
        <taxon>Syntrophus</taxon>
    </lineage>
</organism>
<evidence type="ECO:0000256" key="3">
    <source>
        <dbReference type="ARBA" id="ARBA00023002"/>
    </source>
</evidence>
<comment type="pathway">
    <text evidence="1">Cofactor biosynthesis; riboflavin biosynthesis.</text>
</comment>
<protein>
    <submittedName>
        <fullName evidence="5">2,5-diamino-6-(Ribosylamino)-4(3H)-pyrimidinone 5'-phosphate reductase</fullName>
    </submittedName>
</protein>
<dbReference type="InterPro" id="IPR002734">
    <property type="entry name" value="RibDG_C"/>
</dbReference>
<dbReference type="Proteomes" id="UP000198744">
    <property type="component" value="Unassembled WGS sequence"/>
</dbReference>
<dbReference type="PANTHER" id="PTHR38011:SF7">
    <property type="entry name" value="2,5-DIAMINO-6-RIBOSYLAMINO-4(3H)-PYRIMIDINONE 5'-PHOSPHATE REDUCTASE"/>
    <property type="match status" value="1"/>
</dbReference>
<dbReference type="GO" id="GO:0009231">
    <property type="term" value="P:riboflavin biosynthetic process"/>
    <property type="evidence" value="ECO:0007669"/>
    <property type="project" value="InterPro"/>
</dbReference>
<name>A0A1H7VQF6_9BACT</name>
<dbReference type="GO" id="GO:0008703">
    <property type="term" value="F:5-amino-6-(5-phosphoribosylamino)uracil reductase activity"/>
    <property type="evidence" value="ECO:0007669"/>
    <property type="project" value="InterPro"/>
</dbReference>
<keyword evidence="2" id="KW-0521">NADP</keyword>
<evidence type="ECO:0000259" key="4">
    <source>
        <dbReference type="Pfam" id="PF01872"/>
    </source>
</evidence>
<accession>A0A1H7VQF6</accession>
<evidence type="ECO:0000313" key="5">
    <source>
        <dbReference type="EMBL" id="SEM11018.1"/>
    </source>
</evidence>
<proteinExistence type="predicted"/>